<comment type="similarity">
    <text evidence="2">Belongs to the universal ribosomal protein uS7 family.</text>
</comment>
<comment type="subcellular location">
    <subcellularLocation>
        <location evidence="1">Mitochondrion</location>
    </subcellularLocation>
</comment>
<keyword evidence="11" id="KW-1185">Reference proteome</keyword>
<dbReference type="PANTHER" id="PTHR11205">
    <property type="entry name" value="RIBOSOMAL PROTEIN S7"/>
    <property type="match status" value="1"/>
</dbReference>
<dbReference type="GO" id="GO:0006412">
    <property type="term" value="P:translation"/>
    <property type="evidence" value="ECO:0007669"/>
    <property type="project" value="InterPro"/>
</dbReference>
<evidence type="ECO:0000313" key="10">
    <source>
        <dbReference type="EMBL" id="OCT53279.1"/>
    </source>
</evidence>
<dbReference type="FunFam" id="1.10.455.10:FF:000006">
    <property type="entry name" value="37S ribosomal protein S7, mitochondrial"/>
    <property type="match status" value="1"/>
</dbReference>
<accession>A0A1C1CXN3</accession>
<reference evidence="11" key="1">
    <citation type="submission" date="2015-07" db="EMBL/GenBank/DDBJ databases">
        <authorList>
            <person name="Teixeira M.M."/>
            <person name="Souza R.C."/>
            <person name="Almeida L.G."/>
            <person name="Vicente V.A."/>
            <person name="de Hoog S."/>
            <person name="Bocca A.L."/>
            <person name="de Almeida S.R."/>
            <person name="Vasconcelos A.T."/>
            <person name="Felipe M.S."/>
        </authorList>
    </citation>
    <scope>NUCLEOTIDE SEQUENCE [LARGE SCALE GENOMIC DNA]</scope>
    <source>
        <strain evidence="11">KSF</strain>
    </source>
</reference>
<comment type="caution">
    <text evidence="10">The sequence shown here is derived from an EMBL/GenBank/DDBJ whole genome shotgun (WGS) entry which is preliminary data.</text>
</comment>
<dbReference type="InterPro" id="IPR036823">
    <property type="entry name" value="Ribosomal_uS7_dom_sf"/>
</dbReference>
<dbReference type="GO" id="GO:1990904">
    <property type="term" value="C:ribonucleoprotein complex"/>
    <property type="evidence" value="ECO:0007669"/>
    <property type="project" value="UniProtKB-KW"/>
</dbReference>
<feature type="region of interest" description="Disordered" evidence="8">
    <location>
        <begin position="109"/>
        <end position="168"/>
    </location>
</feature>
<name>A0A1C1CXN3_9EURO</name>
<dbReference type="STRING" id="86049.A0A1C1CXN3"/>
<dbReference type="GO" id="GO:0005739">
    <property type="term" value="C:mitochondrion"/>
    <property type="evidence" value="ECO:0007669"/>
    <property type="project" value="UniProtKB-SubCell"/>
</dbReference>
<gene>
    <name evidence="10" type="ORF">CLCR_10289</name>
</gene>
<evidence type="ECO:0000256" key="2">
    <source>
        <dbReference type="ARBA" id="ARBA00007151"/>
    </source>
</evidence>
<organism evidence="10 11">
    <name type="scientific">Cladophialophora carrionii</name>
    <dbReference type="NCBI Taxonomy" id="86049"/>
    <lineage>
        <taxon>Eukaryota</taxon>
        <taxon>Fungi</taxon>
        <taxon>Dikarya</taxon>
        <taxon>Ascomycota</taxon>
        <taxon>Pezizomycotina</taxon>
        <taxon>Eurotiomycetes</taxon>
        <taxon>Chaetothyriomycetidae</taxon>
        <taxon>Chaetothyriales</taxon>
        <taxon>Herpotrichiellaceae</taxon>
        <taxon>Cladophialophora</taxon>
    </lineage>
</organism>
<evidence type="ECO:0000256" key="8">
    <source>
        <dbReference type="SAM" id="MobiDB-lite"/>
    </source>
</evidence>
<keyword evidence="5" id="KW-0687">Ribonucleoprotein</keyword>
<dbReference type="eggNOG" id="KOG3291">
    <property type="taxonomic scope" value="Eukaryota"/>
</dbReference>
<evidence type="ECO:0000259" key="9">
    <source>
        <dbReference type="Pfam" id="PF00177"/>
    </source>
</evidence>
<evidence type="ECO:0000256" key="3">
    <source>
        <dbReference type="ARBA" id="ARBA00022980"/>
    </source>
</evidence>
<feature type="region of interest" description="Disordered" evidence="8">
    <location>
        <begin position="36"/>
        <end position="76"/>
    </location>
</feature>
<dbReference type="GO" id="GO:0005840">
    <property type="term" value="C:ribosome"/>
    <property type="evidence" value="ECO:0007669"/>
    <property type="project" value="UniProtKB-KW"/>
</dbReference>
<evidence type="ECO:0000313" key="11">
    <source>
        <dbReference type="Proteomes" id="UP000094526"/>
    </source>
</evidence>
<evidence type="ECO:0000256" key="4">
    <source>
        <dbReference type="ARBA" id="ARBA00023128"/>
    </source>
</evidence>
<dbReference type="Proteomes" id="UP000094526">
    <property type="component" value="Unassembled WGS sequence"/>
</dbReference>
<feature type="compositionally biased region" description="Low complexity" evidence="8">
    <location>
        <begin position="136"/>
        <end position="147"/>
    </location>
</feature>
<dbReference type="CDD" id="cd14868">
    <property type="entry name" value="uS7_Mitochondria_Fungi"/>
    <property type="match status" value="1"/>
</dbReference>
<proteinExistence type="inferred from homology"/>
<evidence type="ECO:0000256" key="5">
    <source>
        <dbReference type="ARBA" id="ARBA00023274"/>
    </source>
</evidence>
<comment type="function">
    <text evidence="6">Component of the mitochondrial ribosome (mitoribosome), a dedicated translation machinery responsible for the synthesis of mitochondrial genome-encoded proteins, including at least some of the essential transmembrane subunits of the mitochondrial respiratory chain. The mitoribosomes are attached to the mitochondrial inner membrane and translation products are cotranslationally integrated into the membrane.</text>
</comment>
<dbReference type="Pfam" id="PF00177">
    <property type="entry name" value="Ribosomal_S7"/>
    <property type="match status" value="1"/>
</dbReference>
<sequence length="375" mass="41275">MITFLLRTKITPPATMAPRVSFLTARSVVFRPKPVIPQKRIAPGPAFRQQQRAASDDATTKHDSNEFRGANESQLPHVTQEAAAIDEITGNTPPDIEQGTPVQEILQRDKDAQEKAPEVLKQDIKNKSSNGTNKPSASRSFSTSARRNSLELQPRSGSDGPPPDTAQFQGTRIMGLEYPDAGLGHKFPIPDLKPLGKGVNFKKRYDPVVEQVTRSLMKDGKLSRAQKNMEHILDALRTSPAPPSNSELITPLPIQSLPLNPVAYLTAIIDSVAPLIKIRQQRGLLGGGASMPIPVPLRLRQRRRTAIQWILASAEGRREDKFADRVAKELLSVAEGRSSSWEKRARVHKMAISARANIKAASMGRRVRSKSIRGK</sequence>
<keyword evidence="3 10" id="KW-0689">Ribosomal protein</keyword>
<protein>
    <recommendedName>
        <fullName evidence="7">Small ribosomal subunit protein uS7m</fullName>
    </recommendedName>
</protein>
<feature type="compositionally biased region" description="Basic and acidic residues" evidence="8">
    <location>
        <begin position="54"/>
        <end position="66"/>
    </location>
</feature>
<feature type="domain" description="Small ribosomal subunit protein uS7" evidence="9">
    <location>
        <begin position="205"/>
        <end position="355"/>
    </location>
</feature>
<dbReference type="InterPro" id="IPR023798">
    <property type="entry name" value="Ribosomal_uS7_dom"/>
</dbReference>
<evidence type="ECO:0000256" key="7">
    <source>
        <dbReference type="ARBA" id="ARBA00039306"/>
    </source>
</evidence>
<evidence type="ECO:0000256" key="1">
    <source>
        <dbReference type="ARBA" id="ARBA00004173"/>
    </source>
</evidence>
<dbReference type="AlphaFoldDB" id="A0A1C1CXN3"/>
<feature type="compositionally biased region" description="Basic and acidic residues" evidence="8">
    <location>
        <begin position="109"/>
        <end position="126"/>
    </location>
</feature>
<keyword evidence="4" id="KW-0496">Mitochondrion</keyword>
<dbReference type="SUPFAM" id="SSF47973">
    <property type="entry name" value="Ribosomal protein S7"/>
    <property type="match status" value="1"/>
</dbReference>
<dbReference type="OrthoDB" id="9972728at2759"/>
<dbReference type="VEuPathDB" id="FungiDB:CLCR_10289"/>
<dbReference type="Gene3D" id="1.10.455.10">
    <property type="entry name" value="Ribosomal protein S7 domain"/>
    <property type="match status" value="1"/>
</dbReference>
<dbReference type="InterPro" id="IPR047988">
    <property type="entry name" value="Ribosomal_uS7m_fungi"/>
</dbReference>
<evidence type="ECO:0000256" key="6">
    <source>
        <dbReference type="ARBA" id="ARBA00037226"/>
    </source>
</evidence>
<dbReference type="EMBL" id="LGRB01000008">
    <property type="protein sequence ID" value="OCT53279.1"/>
    <property type="molecule type" value="Genomic_DNA"/>
</dbReference>
<dbReference type="InterPro" id="IPR000235">
    <property type="entry name" value="Ribosomal_uS7"/>
</dbReference>
<dbReference type="VEuPathDB" id="FungiDB:G647_00243"/>